<feature type="signal peptide" evidence="1">
    <location>
        <begin position="1"/>
        <end position="24"/>
    </location>
</feature>
<dbReference type="CDD" id="cd08566">
    <property type="entry name" value="GDPD_AtGDE_like"/>
    <property type="match status" value="1"/>
</dbReference>
<name>A0ABS5BTP4_9BACT</name>
<feature type="domain" description="GP-PDE" evidence="2">
    <location>
        <begin position="50"/>
        <end position="314"/>
    </location>
</feature>
<accession>A0ABS5BTP4</accession>
<dbReference type="InterPro" id="IPR030395">
    <property type="entry name" value="GP_PDE_dom"/>
</dbReference>
<dbReference type="PROSITE" id="PS51704">
    <property type="entry name" value="GP_PDE"/>
    <property type="match status" value="1"/>
</dbReference>
<dbReference type="Pfam" id="PF03009">
    <property type="entry name" value="GDPD"/>
    <property type="match status" value="1"/>
</dbReference>
<gene>
    <name evidence="3" type="ORF">J8F10_17285</name>
</gene>
<dbReference type="InterPro" id="IPR017946">
    <property type="entry name" value="PLC-like_Pdiesterase_TIM-brl"/>
</dbReference>
<dbReference type="PANTHER" id="PTHR46211:SF14">
    <property type="entry name" value="GLYCEROPHOSPHODIESTER PHOSPHODIESTERASE"/>
    <property type="match status" value="1"/>
</dbReference>
<evidence type="ECO:0000256" key="1">
    <source>
        <dbReference type="SAM" id="SignalP"/>
    </source>
</evidence>
<dbReference type="PANTHER" id="PTHR46211">
    <property type="entry name" value="GLYCEROPHOSPHORYL DIESTER PHOSPHODIESTERASE"/>
    <property type="match status" value="1"/>
</dbReference>
<keyword evidence="1" id="KW-0732">Signal</keyword>
<comment type="caution">
    <text evidence="3">The sequence shown here is derived from an EMBL/GenBank/DDBJ whole genome shotgun (WGS) entry which is preliminary data.</text>
</comment>
<evidence type="ECO:0000313" key="4">
    <source>
        <dbReference type="Proteomes" id="UP000676565"/>
    </source>
</evidence>
<evidence type="ECO:0000313" key="3">
    <source>
        <dbReference type="EMBL" id="MBP3957026.1"/>
    </source>
</evidence>
<dbReference type="Proteomes" id="UP000676565">
    <property type="component" value="Unassembled WGS sequence"/>
</dbReference>
<evidence type="ECO:0000259" key="2">
    <source>
        <dbReference type="PROSITE" id="PS51704"/>
    </source>
</evidence>
<dbReference type="RefSeq" id="WP_210655701.1">
    <property type="nucleotide sequence ID" value="NZ_JAGKQQ010000001.1"/>
</dbReference>
<organism evidence="3 4">
    <name type="scientific">Gemmata palustris</name>
    <dbReference type="NCBI Taxonomy" id="2822762"/>
    <lineage>
        <taxon>Bacteria</taxon>
        <taxon>Pseudomonadati</taxon>
        <taxon>Planctomycetota</taxon>
        <taxon>Planctomycetia</taxon>
        <taxon>Gemmatales</taxon>
        <taxon>Gemmataceae</taxon>
        <taxon>Gemmata</taxon>
    </lineage>
</organism>
<feature type="chain" id="PRO_5046385988" evidence="1">
    <location>
        <begin position="25"/>
        <end position="493"/>
    </location>
</feature>
<dbReference type="EMBL" id="JAGKQQ010000001">
    <property type="protein sequence ID" value="MBP3957026.1"/>
    <property type="molecule type" value="Genomic_DNA"/>
</dbReference>
<sequence>MNRSLSRIAVSVLCSLLLRGSLRAEESIHVESGDAAKMRHERVAARRKGPGIICHRGASEHAMENTLEAFRATFELGGDGNEIDIRMTSDGVLVVFHDDLLDRHLEAYGDAGDYTWAELQRFRFRAPGKFGAQCRIPTLAEVFALHRAYAGLMHLDIKRTGLDTAIAELLTKMDMWGHVAFANSDTGGMILKDPRFKPQRYKAGLYLDHGEVFPDAIEAVLKKPGDHVIADDPRGVAVALGRKLGKLSKEPVAPRKPEPRIDAKSPTKADLLAILRAADDWNAPAETFAGRMISGARIRTRARAAEELFAVGASSKEARSVLEERVRKRSLHPHWMFHGFDGAMSLRTLVLLRAPNAVDLARFVLWRDDPALEPVIDPRWKNPRAWTDFRVKMVVFPALAKCPGAATEKLCRDYLALTDAEARELGPAQFEEAGRALLAVSPKMETALELFQHRLQEVRGRAVLDCLTHATEGWALAALKKGAPHALAYRVEE</sequence>
<protein>
    <submittedName>
        <fullName evidence="3">Glycerophosphodiester phosphodiesterase family protein</fullName>
    </submittedName>
</protein>
<reference evidence="3 4" key="1">
    <citation type="submission" date="2021-04" db="EMBL/GenBank/DDBJ databases">
        <authorList>
            <person name="Ivanova A."/>
        </authorList>
    </citation>
    <scope>NUCLEOTIDE SEQUENCE [LARGE SCALE GENOMIC DNA]</scope>
    <source>
        <strain evidence="3 4">G18</strain>
    </source>
</reference>
<proteinExistence type="predicted"/>
<dbReference type="SUPFAM" id="SSF51695">
    <property type="entry name" value="PLC-like phosphodiesterases"/>
    <property type="match status" value="1"/>
</dbReference>
<dbReference type="Gene3D" id="3.20.20.190">
    <property type="entry name" value="Phosphatidylinositol (PI) phosphodiesterase"/>
    <property type="match status" value="1"/>
</dbReference>
<keyword evidence="4" id="KW-1185">Reference proteome</keyword>